<evidence type="ECO:0000259" key="2">
    <source>
        <dbReference type="Pfam" id="PF00582"/>
    </source>
</evidence>
<dbReference type="Gene3D" id="3.40.50.620">
    <property type="entry name" value="HUPs"/>
    <property type="match status" value="1"/>
</dbReference>
<dbReference type="Pfam" id="PF00582">
    <property type="entry name" value="Usp"/>
    <property type="match status" value="1"/>
</dbReference>
<gene>
    <name evidence="3" type="ORF">ACFQKE_10350</name>
</gene>
<dbReference type="PRINTS" id="PR01438">
    <property type="entry name" value="UNVRSLSTRESS"/>
</dbReference>
<dbReference type="PANTHER" id="PTHR46268">
    <property type="entry name" value="STRESS RESPONSE PROTEIN NHAX"/>
    <property type="match status" value="1"/>
</dbReference>
<dbReference type="SUPFAM" id="SSF52402">
    <property type="entry name" value="Adenine nucleotide alpha hydrolases-like"/>
    <property type="match status" value="1"/>
</dbReference>
<reference evidence="3 4" key="1">
    <citation type="journal article" date="2019" name="Int. J. Syst. Evol. Microbiol.">
        <title>The Global Catalogue of Microorganisms (GCM) 10K type strain sequencing project: providing services to taxonomists for standard genome sequencing and annotation.</title>
        <authorList>
            <consortium name="The Broad Institute Genomics Platform"/>
            <consortium name="The Broad Institute Genome Sequencing Center for Infectious Disease"/>
            <person name="Wu L."/>
            <person name="Ma J."/>
        </authorList>
    </citation>
    <scope>NUCLEOTIDE SEQUENCE [LARGE SCALE GENOMIC DNA]</scope>
    <source>
        <strain evidence="3 4">GX21</strain>
    </source>
</reference>
<dbReference type="Proteomes" id="UP001596434">
    <property type="component" value="Unassembled WGS sequence"/>
</dbReference>
<dbReference type="PANTHER" id="PTHR46268:SF6">
    <property type="entry name" value="UNIVERSAL STRESS PROTEIN UP12"/>
    <property type="match status" value="1"/>
</dbReference>
<feature type="domain" description="UspA" evidence="2">
    <location>
        <begin position="1"/>
        <end position="139"/>
    </location>
</feature>
<dbReference type="InterPro" id="IPR006016">
    <property type="entry name" value="UspA"/>
</dbReference>
<dbReference type="InterPro" id="IPR014729">
    <property type="entry name" value="Rossmann-like_a/b/a_fold"/>
</dbReference>
<dbReference type="CDD" id="cd00293">
    <property type="entry name" value="USP-like"/>
    <property type="match status" value="1"/>
</dbReference>
<dbReference type="RefSeq" id="WP_379703910.1">
    <property type="nucleotide sequence ID" value="NZ_JBHTAT010000001.1"/>
</dbReference>
<dbReference type="InterPro" id="IPR006015">
    <property type="entry name" value="Universal_stress_UspA"/>
</dbReference>
<sequence length="139" mass="14695">MYDTILVGTDGSAAANRAVAHALDQAEANGAALHAIFVVDTGRYGEPALSSTELVVDSIEDWGREQLDEVVDRADDLGVDVVTRCCHGDPHVEIIAYADDVDADVIVLGYQGQSHGSTDHIGSVTDRVVRNAGRPVIVV</sequence>
<comment type="similarity">
    <text evidence="1">Belongs to the universal stress protein A family.</text>
</comment>
<accession>A0ABD5ZYG6</accession>
<evidence type="ECO:0000313" key="3">
    <source>
        <dbReference type="EMBL" id="MFC7255687.1"/>
    </source>
</evidence>
<dbReference type="GeneID" id="96954054"/>
<proteinExistence type="inferred from homology"/>
<dbReference type="EMBL" id="JBHTAT010000001">
    <property type="protein sequence ID" value="MFC7255687.1"/>
    <property type="molecule type" value="Genomic_DNA"/>
</dbReference>
<comment type="caution">
    <text evidence="3">The sequence shown here is derived from an EMBL/GenBank/DDBJ whole genome shotgun (WGS) entry which is preliminary data.</text>
</comment>
<name>A0ABD5ZYG6_9EURY</name>
<keyword evidence="4" id="KW-1185">Reference proteome</keyword>
<evidence type="ECO:0000313" key="4">
    <source>
        <dbReference type="Proteomes" id="UP001596434"/>
    </source>
</evidence>
<dbReference type="AlphaFoldDB" id="A0ABD5ZYG6"/>
<organism evidence="3 4">
    <name type="scientific">Haloplanus litoreus</name>
    <dbReference type="NCBI Taxonomy" id="767515"/>
    <lineage>
        <taxon>Archaea</taxon>
        <taxon>Methanobacteriati</taxon>
        <taxon>Methanobacteriota</taxon>
        <taxon>Stenosarchaea group</taxon>
        <taxon>Halobacteria</taxon>
        <taxon>Halobacteriales</taxon>
        <taxon>Haloferacaceae</taxon>
        <taxon>Haloplanus</taxon>
    </lineage>
</organism>
<evidence type="ECO:0000256" key="1">
    <source>
        <dbReference type="ARBA" id="ARBA00008791"/>
    </source>
</evidence>
<protein>
    <submittedName>
        <fullName evidence="3">Universal stress protein</fullName>
    </submittedName>
</protein>